<accession>A0A1I6HC58</accession>
<dbReference type="Proteomes" id="UP000199534">
    <property type="component" value="Unassembled WGS sequence"/>
</dbReference>
<sequence>MPHPMRILHILIALLFSNLVSAQFIKEKAINAQLGYGISVPYNSLDDISDTGFFAQGELVLSAASWVEFRPYAGILITNSDGRDIDGTPTAELAESKAFLIGGKARIRAPIRWVAPYIEAGIGASIGKFETQTFFDSIERSGLIYHLPVSFGLELGRNNNFDLGFMYFFQPTVQQFAGAFTIGVTFPLNN</sequence>
<evidence type="ECO:0008006" key="3">
    <source>
        <dbReference type="Google" id="ProtNLM"/>
    </source>
</evidence>
<name>A0A1I6HC58_9FLAO</name>
<organism evidence="1 2">
    <name type="scientific">Robiginitalea myxolifaciens</name>
    <dbReference type="NCBI Taxonomy" id="400055"/>
    <lineage>
        <taxon>Bacteria</taxon>
        <taxon>Pseudomonadati</taxon>
        <taxon>Bacteroidota</taxon>
        <taxon>Flavobacteriia</taxon>
        <taxon>Flavobacteriales</taxon>
        <taxon>Flavobacteriaceae</taxon>
        <taxon>Robiginitalea</taxon>
    </lineage>
</organism>
<evidence type="ECO:0000313" key="2">
    <source>
        <dbReference type="Proteomes" id="UP000199534"/>
    </source>
</evidence>
<reference evidence="1 2" key="1">
    <citation type="submission" date="2016-10" db="EMBL/GenBank/DDBJ databases">
        <authorList>
            <person name="de Groot N.N."/>
        </authorList>
    </citation>
    <scope>NUCLEOTIDE SEQUENCE [LARGE SCALE GENOMIC DNA]</scope>
    <source>
        <strain evidence="1 2">DSM 21019</strain>
    </source>
</reference>
<dbReference type="STRING" id="400055.SAMN04490243_2552"/>
<dbReference type="AlphaFoldDB" id="A0A1I6HC58"/>
<protein>
    <recommendedName>
        <fullName evidence="3">Outer membrane protein beta-barrel domain-containing protein</fullName>
    </recommendedName>
</protein>
<keyword evidence="2" id="KW-1185">Reference proteome</keyword>
<proteinExistence type="predicted"/>
<evidence type="ECO:0000313" key="1">
    <source>
        <dbReference type="EMBL" id="SFR52096.1"/>
    </source>
</evidence>
<dbReference type="EMBL" id="FOYQ01000002">
    <property type="protein sequence ID" value="SFR52096.1"/>
    <property type="molecule type" value="Genomic_DNA"/>
</dbReference>
<gene>
    <name evidence="1" type="ORF">SAMN04490243_2552</name>
</gene>